<keyword evidence="2" id="KW-1185">Reference proteome</keyword>
<dbReference type="EMBL" id="LCTZ01000002">
    <property type="protein sequence ID" value="KQC31073.1"/>
    <property type="molecule type" value="Genomic_DNA"/>
</dbReference>
<accession>A0A0Q0XJI3</accession>
<organism evidence="1 2">
    <name type="scientific">Flagellimonas eckloniae</name>
    <dbReference type="NCBI Taxonomy" id="346185"/>
    <lineage>
        <taxon>Bacteria</taxon>
        <taxon>Pseudomonadati</taxon>
        <taxon>Bacteroidota</taxon>
        <taxon>Flavobacteriia</taxon>
        <taxon>Flavobacteriales</taxon>
        <taxon>Flavobacteriaceae</taxon>
        <taxon>Flagellimonas</taxon>
    </lineage>
</organism>
<gene>
    <name evidence="1" type="ORF">AAY42_15090</name>
</gene>
<dbReference type="Proteomes" id="UP000050827">
    <property type="component" value="Unassembled WGS sequence"/>
</dbReference>
<dbReference type="RefSeq" id="WP_055396704.1">
    <property type="nucleotide sequence ID" value="NZ_LCTZ01000002.1"/>
</dbReference>
<dbReference type="AlphaFoldDB" id="A0A0Q0XJI3"/>
<protein>
    <submittedName>
        <fullName evidence="1">Uncharacterized protein</fullName>
    </submittedName>
</protein>
<dbReference type="OrthoDB" id="9860904at2"/>
<reference evidence="1 2" key="1">
    <citation type="submission" date="2015-04" db="EMBL/GenBank/DDBJ databases">
        <title>Complete genome of flavobacterium.</title>
        <authorList>
            <person name="Kwon Y.M."/>
            <person name="Kim S.-J."/>
        </authorList>
    </citation>
    <scope>NUCLEOTIDE SEQUENCE [LARGE SCALE GENOMIC DNA]</scope>
    <source>
        <strain evidence="1 2">DK169</strain>
    </source>
</reference>
<evidence type="ECO:0000313" key="2">
    <source>
        <dbReference type="Proteomes" id="UP000050827"/>
    </source>
</evidence>
<sequence length="146" mass="17005">MKIRLILITITLVCCKTQKTVVEDTISKPFEVRCILKDLRKTTNYKNEITKYTSIYRDTIIELESVKTDSTEYKTMLDLQKSERFLWILAIRDNEIDSLLIDCVSKTKWVESNFLLDQCEIEMAITAYDNQGMAISGGTQKIKYKN</sequence>
<evidence type="ECO:0000313" key="1">
    <source>
        <dbReference type="EMBL" id="KQC31073.1"/>
    </source>
</evidence>
<name>A0A0Q0XJI3_9FLAO</name>
<proteinExistence type="predicted"/>
<comment type="caution">
    <text evidence="1">The sequence shown here is derived from an EMBL/GenBank/DDBJ whole genome shotgun (WGS) entry which is preliminary data.</text>
</comment>